<dbReference type="OrthoDB" id="4746309at2"/>
<dbReference type="InterPro" id="IPR001128">
    <property type="entry name" value="Cyt_P450"/>
</dbReference>
<dbReference type="GO" id="GO:0016705">
    <property type="term" value="F:oxidoreductase activity, acting on paired donors, with incorporation or reduction of molecular oxygen"/>
    <property type="evidence" value="ECO:0007669"/>
    <property type="project" value="InterPro"/>
</dbReference>
<reference evidence="10 11" key="1">
    <citation type="submission" date="2019-03" db="EMBL/GenBank/DDBJ databases">
        <authorList>
            <person name="Gonzalez-Pimentel J.L."/>
        </authorList>
    </citation>
    <scope>NUCLEOTIDE SEQUENCE [LARGE SCALE GENOMIC DNA]</scope>
    <source>
        <strain evidence="10 11">JCM 31289</strain>
    </source>
</reference>
<gene>
    <name evidence="10" type="ORF">E4099_14135</name>
</gene>
<dbReference type="EMBL" id="SRID01000109">
    <property type="protein sequence ID" value="TGB09172.1"/>
    <property type="molecule type" value="Genomic_DNA"/>
</dbReference>
<dbReference type="Gene3D" id="1.10.630.10">
    <property type="entry name" value="Cytochrome P450"/>
    <property type="match status" value="1"/>
</dbReference>
<dbReference type="PANTHER" id="PTHR24291:SF50">
    <property type="entry name" value="BIFUNCTIONAL ALBAFLAVENONE MONOOXYGENASE_TERPENE SYNTHASE"/>
    <property type="match status" value="1"/>
</dbReference>
<dbReference type="InterPro" id="IPR050196">
    <property type="entry name" value="Cytochrome_P450_Monoox"/>
</dbReference>
<keyword evidence="2 7" id="KW-0349">Heme</keyword>
<name>A0A4Z0HCJ7_9ACTN</name>
<evidence type="ECO:0000256" key="8">
    <source>
        <dbReference type="RuleBase" id="RU000461"/>
    </source>
</evidence>
<keyword evidence="4 8" id="KW-0560">Oxidoreductase</keyword>
<dbReference type="SUPFAM" id="SSF48264">
    <property type="entry name" value="Cytochrome P450"/>
    <property type="match status" value="1"/>
</dbReference>
<dbReference type="PANTHER" id="PTHR24291">
    <property type="entry name" value="CYTOCHROME P450 FAMILY 4"/>
    <property type="match status" value="1"/>
</dbReference>
<dbReference type="AlphaFoldDB" id="A0A4Z0HCJ7"/>
<keyword evidence="3 7" id="KW-0479">Metal-binding</keyword>
<dbReference type="PROSITE" id="PS00086">
    <property type="entry name" value="CYTOCHROME_P450"/>
    <property type="match status" value="1"/>
</dbReference>
<feature type="region of interest" description="Disordered" evidence="9">
    <location>
        <begin position="425"/>
        <end position="454"/>
    </location>
</feature>
<evidence type="ECO:0000256" key="2">
    <source>
        <dbReference type="ARBA" id="ARBA00022617"/>
    </source>
</evidence>
<dbReference type="CDD" id="cd11049">
    <property type="entry name" value="CYP170A1-like"/>
    <property type="match status" value="1"/>
</dbReference>
<evidence type="ECO:0000256" key="9">
    <source>
        <dbReference type="SAM" id="MobiDB-lite"/>
    </source>
</evidence>
<dbReference type="PRINTS" id="PR00385">
    <property type="entry name" value="P450"/>
</dbReference>
<keyword evidence="6 8" id="KW-0503">Monooxygenase</keyword>
<evidence type="ECO:0000313" key="10">
    <source>
        <dbReference type="EMBL" id="TGB09172.1"/>
    </source>
</evidence>
<comment type="cofactor">
    <cofactor evidence="7">
        <name>heme</name>
        <dbReference type="ChEBI" id="CHEBI:30413"/>
    </cofactor>
</comment>
<organism evidence="10 11">
    <name type="scientific">Streptomyces palmae</name>
    <dbReference type="NCBI Taxonomy" id="1701085"/>
    <lineage>
        <taxon>Bacteria</taxon>
        <taxon>Bacillati</taxon>
        <taxon>Actinomycetota</taxon>
        <taxon>Actinomycetes</taxon>
        <taxon>Kitasatosporales</taxon>
        <taxon>Streptomycetaceae</taxon>
        <taxon>Streptomyces</taxon>
    </lineage>
</organism>
<comment type="similarity">
    <text evidence="1 8">Belongs to the cytochrome P450 family.</text>
</comment>
<dbReference type="InterPro" id="IPR002401">
    <property type="entry name" value="Cyt_P450_E_grp-I"/>
</dbReference>
<evidence type="ECO:0000256" key="3">
    <source>
        <dbReference type="ARBA" id="ARBA00022723"/>
    </source>
</evidence>
<dbReference type="RefSeq" id="WP_135339392.1">
    <property type="nucleotide sequence ID" value="NZ_JBHLTX010000017.1"/>
</dbReference>
<dbReference type="GO" id="GO:0020037">
    <property type="term" value="F:heme binding"/>
    <property type="evidence" value="ECO:0007669"/>
    <property type="project" value="InterPro"/>
</dbReference>
<protein>
    <submittedName>
        <fullName evidence="10">Cytochrome P450</fullName>
    </submittedName>
</protein>
<dbReference type="PRINTS" id="PR00463">
    <property type="entry name" value="EP450I"/>
</dbReference>
<keyword evidence="5 7" id="KW-0408">Iron</keyword>
<keyword evidence="11" id="KW-1185">Reference proteome</keyword>
<sequence length="454" mass="49363">MTTTAAVPEAPGALPLVGHALPLFRNPLGFLRSLPAYGDLVQIRIGPQRAIVLCTPELTRQVLVNDRVFDKGGAFFDRAREVLGNGVLTCPHAQHRRQRRLTQPAFHHVRLADQAEVMLEHVNAVTACWNDGQVIDVPADMEKITSRVLLATMFSTTLRPETMAHISDDLTVVLAGIYRRMFLPAVLDRLPTTANRRYHRANSRLRHTVASAVSGRLGAVAQDGGGDDLLSILLSARDPEGDGPGLSDIELADQAVTFFMAGVETAATTLAWSLYLLSRNRGVEERLHAEVDAVVGGRPATYQDIPKLPLAGGIVRETLRLYPPVPLMTRTATRDTRLGGCCVPIGTTIAYSPYLIHHRPDTCSDPGRFDPGRWAATAGRSPERDSFFAFGGGARKCMGDQFGLTQVVLALATIAARWKLRPAAGTDSRPQLSSTLRPKHLRMHTIDRAGGAPH</sequence>
<comment type="caution">
    <text evidence="10">The sequence shown here is derived from an EMBL/GenBank/DDBJ whole genome shotgun (WGS) entry which is preliminary data.</text>
</comment>
<evidence type="ECO:0000256" key="4">
    <source>
        <dbReference type="ARBA" id="ARBA00023002"/>
    </source>
</evidence>
<dbReference type="InterPro" id="IPR017972">
    <property type="entry name" value="Cyt_P450_CS"/>
</dbReference>
<evidence type="ECO:0000256" key="6">
    <source>
        <dbReference type="ARBA" id="ARBA00023033"/>
    </source>
</evidence>
<dbReference type="Proteomes" id="UP000297948">
    <property type="component" value="Unassembled WGS sequence"/>
</dbReference>
<dbReference type="GO" id="GO:0005506">
    <property type="term" value="F:iron ion binding"/>
    <property type="evidence" value="ECO:0007669"/>
    <property type="project" value="InterPro"/>
</dbReference>
<evidence type="ECO:0000313" key="11">
    <source>
        <dbReference type="Proteomes" id="UP000297948"/>
    </source>
</evidence>
<evidence type="ECO:0000256" key="7">
    <source>
        <dbReference type="PIRSR" id="PIRSR602401-1"/>
    </source>
</evidence>
<accession>A0A4Z0HCJ7</accession>
<dbReference type="Pfam" id="PF00067">
    <property type="entry name" value="p450"/>
    <property type="match status" value="1"/>
</dbReference>
<evidence type="ECO:0000256" key="1">
    <source>
        <dbReference type="ARBA" id="ARBA00010617"/>
    </source>
</evidence>
<proteinExistence type="inferred from homology"/>
<dbReference type="InterPro" id="IPR036396">
    <property type="entry name" value="Cyt_P450_sf"/>
</dbReference>
<dbReference type="GO" id="GO:0004497">
    <property type="term" value="F:monooxygenase activity"/>
    <property type="evidence" value="ECO:0007669"/>
    <property type="project" value="UniProtKB-KW"/>
</dbReference>
<evidence type="ECO:0000256" key="5">
    <source>
        <dbReference type="ARBA" id="ARBA00023004"/>
    </source>
</evidence>
<feature type="binding site" description="axial binding residue" evidence="7">
    <location>
        <position position="397"/>
    </location>
    <ligand>
        <name>heme</name>
        <dbReference type="ChEBI" id="CHEBI:30413"/>
    </ligand>
    <ligandPart>
        <name>Fe</name>
        <dbReference type="ChEBI" id="CHEBI:18248"/>
    </ligandPart>
</feature>